<dbReference type="PaxDb" id="55529-EKX39012"/>
<evidence type="ECO:0000256" key="2">
    <source>
        <dbReference type="ARBA" id="ARBA00022737"/>
    </source>
</evidence>
<dbReference type="InterPro" id="IPR001680">
    <property type="entry name" value="WD40_rpt"/>
</dbReference>
<proteinExistence type="predicted"/>
<reference evidence="5" key="3">
    <citation type="submission" date="2016-03" db="UniProtKB">
        <authorList>
            <consortium name="EnsemblProtists"/>
        </authorList>
    </citation>
    <scope>IDENTIFICATION</scope>
</reference>
<evidence type="ECO:0000256" key="1">
    <source>
        <dbReference type="ARBA" id="ARBA00022574"/>
    </source>
</evidence>
<dbReference type="GeneID" id="17295776"/>
<dbReference type="HOGENOM" id="CLU_2079224_0_0_1"/>
<dbReference type="InterPro" id="IPR036322">
    <property type="entry name" value="WD40_repeat_dom_sf"/>
</dbReference>
<protein>
    <submittedName>
        <fullName evidence="4 5">Uncharacterized protein</fullName>
    </submittedName>
</protein>
<evidence type="ECO:0000313" key="6">
    <source>
        <dbReference type="Proteomes" id="UP000011087"/>
    </source>
</evidence>
<reference evidence="4 6" key="1">
    <citation type="journal article" date="2012" name="Nature">
        <title>Algal genomes reveal evolutionary mosaicism and the fate of nucleomorphs.</title>
        <authorList>
            <consortium name="DOE Joint Genome Institute"/>
            <person name="Curtis B.A."/>
            <person name="Tanifuji G."/>
            <person name="Burki F."/>
            <person name="Gruber A."/>
            <person name="Irimia M."/>
            <person name="Maruyama S."/>
            <person name="Arias M.C."/>
            <person name="Ball S.G."/>
            <person name="Gile G.H."/>
            <person name="Hirakawa Y."/>
            <person name="Hopkins J.F."/>
            <person name="Kuo A."/>
            <person name="Rensing S.A."/>
            <person name="Schmutz J."/>
            <person name="Symeonidi A."/>
            <person name="Elias M."/>
            <person name="Eveleigh R.J."/>
            <person name="Herman E.K."/>
            <person name="Klute M.J."/>
            <person name="Nakayama T."/>
            <person name="Obornik M."/>
            <person name="Reyes-Prieto A."/>
            <person name="Armbrust E.V."/>
            <person name="Aves S.J."/>
            <person name="Beiko R.G."/>
            <person name="Coutinho P."/>
            <person name="Dacks J.B."/>
            <person name="Durnford D.G."/>
            <person name="Fast N.M."/>
            <person name="Green B.R."/>
            <person name="Grisdale C.J."/>
            <person name="Hempel F."/>
            <person name="Henrissat B."/>
            <person name="Hoppner M.P."/>
            <person name="Ishida K."/>
            <person name="Kim E."/>
            <person name="Koreny L."/>
            <person name="Kroth P.G."/>
            <person name="Liu Y."/>
            <person name="Malik S.B."/>
            <person name="Maier U.G."/>
            <person name="McRose D."/>
            <person name="Mock T."/>
            <person name="Neilson J.A."/>
            <person name="Onodera N.T."/>
            <person name="Poole A.M."/>
            <person name="Pritham E.J."/>
            <person name="Richards T.A."/>
            <person name="Rocap G."/>
            <person name="Roy S.W."/>
            <person name="Sarai C."/>
            <person name="Schaack S."/>
            <person name="Shirato S."/>
            <person name="Slamovits C.H."/>
            <person name="Spencer D.F."/>
            <person name="Suzuki S."/>
            <person name="Worden A.Z."/>
            <person name="Zauner S."/>
            <person name="Barry K."/>
            <person name="Bell C."/>
            <person name="Bharti A.K."/>
            <person name="Crow J.A."/>
            <person name="Grimwood J."/>
            <person name="Kramer R."/>
            <person name="Lindquist E."/>
            <person name="Lucas S."/>
            <person name="Salamov A."/>
            <person name="McFadden G.I."/>
            <person name="Lane C.E."/>
            <person name="Keeling P.J."/>
            <person name="Gray M.W."/>
            <person name="Grigoriev I.V."/>
            <person name="Archibald J.M."/>
        </authorList>
    </citation>
    <scope>NUCLEOTIDE SEQUENCE</scope>
    <source>
        <strain evidence="4 6">CCMP2712</strain>
    </source>
</reference>
<dbReference type="KEGG" id="gtt:GUITHDRAFT_76661"/>
<dbReference type="EnsemblProtists" id="EKX39012">
    <property type="protein sequence ID" value="EKX39012"/>
    <property type="gene ID" value="GUITHDRAFT_76661"/>
</dbReference>
<dbReference type="RefSeq" id="XP_005825992.1">
    <property type="nucleotide sequence ID" value="XM_005825935.1"/>
</dbReference>
<dbReference type="PROSITE" id="PS00678">
    <property type="entry name" value="WD_REPEATS_1"/>
    <property type="match status" value="1"/>
</dbReference>
<name>L1ISD4_GUITC</name>
<evidence type="ECO:0000313" key="5">
    <source>
        <dbReference type="EnsemblProtists" id="EKX39012"/>
    </source>
</evidence>
<dbReference type="STRING" id="905079.L1ISD4"/>
<dbReference type="Gene3D" id="2.130.10.10">
    <property type="entry name" value="YVTN repeat-like/Quinoprotein amine dehydrogenase"/>
    <property type="match status" value="1"/>
</dbReference>
<dbReference type="InterPro" id="IPR015943">
    <property type="entry name" value="WD40/YVTN_repeat-like_dom_sf"/>
</dbReference>
<sequence>MRVRRVLTATHGGSVLACACDRSSRFFASGSVDHSVAMWSLDRKDAYPKLWEGRHGAYVQDVQFSSDSLLLASVGGDRICRVWDVETGTTTHILRTSGALTLVRFSPCCKRVMAGGL</sequence>
<dbReference type="PROSITE" id="PS51257">
    <property type="entry name" value="PROKAR_LIPOPROTEIN"/>
    <property type="match status" value="1"/>
</dbReference>
<dbReference type="AlphaFoldDB" id="L1ISD4"/>
<dbReference type="PANTHER" id="PTHR19879:SF9">
    <property type="entry name" value="TRANSCRIPTION INITIATION FACTOR TFIID SUBUNIT 5"/>
    <property type="match status" value="1"/>
</dbReference>
<reference evidence="6" key="2">
    <citation type="submission" date="2012-11" db="EMBL/GenBank/DDBJ databases">
        <authorList>
            <person name="Kuo A."/>
            <person name="Curtis B.A."/>
            <person name="Tanifuji G."/>
            <person name="Burki F."/>
            <person name="Gruber A."/>
            <person name="Irimia M."/>
            <person name="Maruyama S."/>
            <person name="Arias M.C."/>
            <person name="Ball S.G."/>
            <person name="Gile G.H."/>
            <person name="Hirakawa Y."/>
            <person name="Hopkins J.F."/>
            <person name="Rensing S.A."/>
            <person name="Schmutz J."/>
            <person name="Symeonidi A."/>
            <person name="Elias M."/>
            <person name="Eveleigh R.J."/>
            <person name="Herman E.K."/>
            <person name="Klute M.J."/>
            <person name="Nakayama T."/>
            <person name="Obornik M."/>
            <person name="Reyes-Prieto A."/>
            <person name="Armbrust E.V."/>
            <person name="Aves S.J."/>
            <person name="Beiko R.G."/>
            <person name="Coutinho P."/>
            <person name="Dacks J.B."/>
            <person name="Durnford D.G."/>
            <person name="Fast N.M."/>
            <person name="Green B.R."/>
            <person name="Grisdale C."/>
            <person name="Hempe F."/>
            <person name="Henrissat B."/>
            <person name="Hoppner M.P."/>
            <person name="Ishida K.-I."/>
            <person name="Kim E."/>
            <person name="Koreny L."/>
            <person name="Kroth P.G."/>
            <person name="Liu Y."/>
            <person name="Malik S.-B."/>
            <person name="Maier U.G."/>
            <person name="McRose D."/>
            <person name="Mock T."/>
            <person name="Neilson J.A."/>
            <person name="Onodera N.T."/>
            <person name="Poole A.M."/>
            <person name="Pritham E.J."/>
            <person name="Richards T.A."/>
            <person name="Rocap G."/>
            <person name="Roy S.W."/>
            <person name="Sarai C."/>
            <person name="Schaack S."/>
            <person name="Shirato S."/>
            <person name="Slamovits C.H."/>
            <person name="Spencer D.F."/>
            <person name="Suzuki S."/>
            <person name="Worden A.Z."/>
            <person name="Zauner S."/>
            <person name="Barry K."/>
            <person name="Bell C."/>
            <person name="Bharti A.K."/>
            <person name="Crow J.A."/>
            <person name="Grimwood J."/>
            <person name="Kramer R."/>
            <person name="Lindquist E."/>
            <person name="Lucas S."/>
            <person name="Salamov A."/>
            <person name="McFadden G.I."/>
            <person name="Lane C.E."/>
            <person name="Keeling P.J."/>
            <person name="Gray M.W."/>
            <person name="Grigoriev I.V."/>
            <person name="Archibald J.M."/>
        </authorList>
    </citation>
    <scope>NUCLEOTIDE SEQUENCE</scope>
    <source>
        <strain evidence="6">CCMP2712</strain>
    </source>
</reference>
<dbReference type="PROSITE" id="PS50294">
    <property type="entry name" value="WD_REPEATS_REGION"/>
    <property type="match status" value="1"/>
</dbReference>
<dbReference type="OrthoDB" id="340259at2759"/>
<evidence type="ECO:0000256" key="3">
    <source>
        <dbReference type="PROSITE-ProRule" id="PRU00221"/>
    </source>
</evidence>
<feature type="repeat" description="WD" evidence="3">
    <location>
        <begin position="8"/>
        <end position="49"/>
    </location>
</feature>
<dbReference type="Pfam" id="PF00400">
    <property type="entry name" value="WD40"/>
    <property type="match status" value="2"/>
</dbReference>
<dbReference type="InterPro" id="IPR019775">
    <property type="entry name" value="WD40_repeat_CS"/>
</dbReference>
<dbReference type="PANTHER" id="PTHR19879">
    <property type="entry name" value="TRANSCRIPTION INITIATION FACTOR TFIID"/>
    <property type="match status" value="1"/>
</dbReference>
<evidence type="ECO:0000313" key="4">
    <source>
        <dbReference type="EMBL" id="EKX39012.1"/>
    </source>
</evidence>
<accession>L1ISD4</accession>
<dbReference type="EMBL" id="JH993043">
    <property type="protein sequence ID" value="EKX39012.1"/>
    <property type="molecule type" value="Genomic_DNA"/>
</dbReference>
<keyword evidence="2" id="KW-0677">Repeat</keyword>
<feature type="repeat" description="WD" evidence="3">
    <location>
        <begin position="52"/>
        <end position="93"/>
    </location>
</feature>
<dbReference type="PROSITE" id="PS50082">
    <property type="entry name" value="WD_REPEATS_2"/>
    <property type="match status" value="2"/>
</dbReference>
<dbReference type="SMART" id="SM00320">
    <property type="entry name" value="WD40"/>
    <property type="match status" value="2"/>
</dbReference>
<keyword evidence="1 3" id="KW-0853">WD repeat</keyword>
<organism evidence="4">
    <name type="scientific">Guillardia theta (strain CCMP2712)</name>
    <name type="common">Cryptophyte</name>
    <dbReference type="NCBI Taxonomy" id="905079"/>
    <lineage>
        <taxon>Eukaryota</taxon>
        <taxon>Cryptophyceae</taxon>
        <taxon>Pyrenomonadales</taxon>
        <taxon>Geminigeraceae</taxon>
        <taxon>Guillardia</taxon>
    </lineage>
</organism>
<keyword evidence="6" id="KW-1185">Reference proteome</keyword>
<dbReference type="Proteomes" id="UP000011087">
    <property type="component" value="Unassembled WGS sequence"/>
</dbReference>
<gene>
    <name evidence="4" type="ORF">GUITHDRAFT_76661</name>
</gene>
<feature type="non-terminal residue" evidence="4">
    <location>
        <position position="117"/>
    </location>
</feature>
<dbReference type="SUPFAM" id="SSF50978">
    <property type="entry name" value="WD40 repeat-like"/>
    <property type="match status" value="1"/>
</dbReference>